<keyword evidence="4" id="KW-1185">Reference proteome</keyword>
<name>A0ABT2C913_9BURK</name>
<evidence type="ECO:0000256" key="1">
    <source>
        <dbReference type="SAM" id="SignalP"/>
    </source>
</evidence>
<sequence length="131" mass="14139">MFRFIPIALAACATLAHAAPPEPVVRTLMNQALSDAPGKEVMMLTVDYAPGAADPVHRHDAHGFVYVLEGSIVMGVEGGKEKTLHAGETFYEGPRDVHTVGRNASRTKPARFVVFLLKDKDKPALIPVGQH</sequence>
<organism evidence="3 4">
    <name type="scientific">Telluria mixta</name>
    <dbReference type="NCBI Taxonomy" id="34071"/>
    <lineage>
        <taxon>Bacteria</taxon>
        <taxon>Pseudomonadati</taxon>
        <taxon>Pseudomonadota</taxon>
        <taxon>Betaproteobacteria</taxon>
        <taxon>Burkholderiales</taxon>
        <taxon>Oxalobacteraceae</taxon>
        <taxon>Telluria group</taxon>
        <taxon>Telluria</taxon>
    </lineage>
</organism>
<evidence type="ECO:0000313" key="4">
    <source>
        <dbReference type="Proteomes" id="UP001165263"/>
    </source>
</evidence>
<feature type="chain" id="PRO_5046900629" evidence="1">
    <location>
        <begin position="19"/>
        <end position="131"/>
    </location>
</feature>
<dbReference type="Proteomes" id="UP001165263">
    <property type="component" value="Unassembled WGS sequence"/>
</dbReference>
<comment type="caution">
    <text evidence="3">The sequence shown here is derived from an EMBL/GenBank/DDBJ whole genome shotgun (WGS) entry which is preliminary data.</text>
</comment>
<dbReference type="Pfam" id="PF07883">
    <property type="entry name" value="Cupin_2"/>
    <property type="match status" value="1"/>
</dbReference>
<dbReference type="Gene3D" id="2.60.120.10">
    <property type="entry name" value="Jelly Rolls"/>
    <property type="match status" value="1"/>
</dbReference>
<dbReference type="EMBL" id="JANUHC010000019">
    <property type="protein sequence ID" value="MCS0633888.1"/>
    <property type="molecule type" value="Genomic_DNA"/>
</dbReference>
<gene>
    <name evidence="3" type="ORF">NX786_31590</name>
</gene>
<dbReference type="InterPro" id="IPR011051">
    <property type="entry name" value="RmlC_Cupin_sf"/>
</dbReference>
<reference evidence="3" key="1">
    <citation type="submission" date="2022-08" db="EMBL/GenBank/DDBJ databases">
        <title>Reclassification of Massilia species as members of the genera Telluria, Duganella, Pseudoduganella, Mokoshia gen. nov. and Zemynaea gen. nov. using orthogonal and non-orthogonal genome-based approaches.</title>
        <authorList>
            <person name="Bowman J.P."/>
        </authorList>
    </citation>
    <scope>NUCLEOTIDE SEQUENCE</scope>
    <source>
        <strain evidence="3">LMG 11547</strain>
    </source>
</reference>
<feature type="domain" description="Cupin type-2" evidence="2">
    <location>
        <begin position="45"/>
        <end position="114"/>
    </location>
</feature>
<protein>
    <submittedName>
        <fullName evidence="3">Cupin domain-containing protein</fullName>
    </submittedName>
</protein>
<dbReference type="InterPro" id="IPR014710">
    <property type="entry name" value="RmlC-like_jellyroll"/>
</dbReference>
<dbReference type="CDD" id="cd02234">
    <property type="entry name" value="cupin_BLR7677-like"/>
    <property type="match status" value="1"/>
</dbReference>
<dbReference type="InterPro" id="IPR013096">
    <property type="entry name" value="Cupin_2"/>
</dbReference>
<dbReference type="PANTHER" id="PTHR38599">
    <property type="entry name" value="CUPIN DOMAIN PROTEIN (AFU_ORTHOLOGUE AFUA_3G13620)"/>
    <property type="match status" value="1"/>
</dbReference>
<dbReference type="PANTHER" id="PTHR38599:SF1">
    <property type="entry name" value="CUPIN DOMAIN PROTEIN (AFU_ORTHOLOGUE AFUA_3G13620)"/>
    <property type="match status" value="1"/>
</dbReference>
<evidence type="ECO:0000313" key="3">
    <source>
        <dbReference type="EMBL" id="MCS0633888.1"/>
    </source>
</evidence>
<keyword evidence="1" id="KW-0732">Signal</keyword>
<feature type="signal peptide" evidence="1">
    <location>
        <begin position="1"/>
        <end position="18"/>
    </location>
</feature>
<proteinExistence type="predicted"/>
<evidence type="ECO:0000259" key="2">
    <source>
        <dbReference type="Pfam" id="PF07883"/>
    </source>
</evidence>
<dbReference type="SUPFAM" id="SSF51182">
    <property type="entry name" value="RmlC-like cupins"/>
    <property type="match status" value="1"/>
</dbReference>
<dbReference type="RefSeq" id="WP_259452832.1">
    <property type="nucleotide sequence ID" value="NZ_CP119520.1"/>
</dbReference>
<accession>A0ABT2C913</accession>